<dbReference type="PANTHER" id="PTHR43166:SF9">
    <property type="entry name" value="GLUTAMATE_ASPARTATE IMPORT ATP-BINDING PROTEIN GLTL"/>
    <property type="match status" value="1"/>
</dbReference>
<name>G5KD73_9STRE</name>
<dbReference type="EMBL" id="AEUZ02000001">
    <property type="protein sequence ID" value="EHJ57064.1"/>
    <property type="molecule type" value="Genomic_DNA"/>
</dbReference>
<sequence length="95" mass="10862">MATELISILDLHKRFGDNHVLKGINLNIHQGEVVVVIGPSGSGKSTLLRSMNLLEVPTKGKILFENIDITDKKMTYLKCVKKWEWFFSNLIFFQI</sequence>
<gene>
    <name evidence="7" type="ORF">STRUR_0593</name>
</gene>
<dbReference type="GO" id="GO:0005886">
    <property type="term" value="C:plasma membrane"/>
    <property type="evidence" value="ECO:0007669"/>
    <property type="project" value="UniProtKB-SubCell"/>
</dbReference>
<accession>G5KD73</accession>
<keyword evidence="8" id="KW-1185">Reference proteome</keyword>
<dbReference type="SUPFAM" id="SSF52540">
    <property type="entry name" value="P-loop containing nucleoside triphosphate hydrolases"/>
    <property type="match status" value="1"/>
</dbReference>
<comment type="subcellular location">
    <subcellularLocation>
        <location evidence="1">Cell membrane</location>
        <topology evidence="1">Peripheral membrane protein</topology>
    </subcellularLocation>
</comment>
<evidence type="ECO:0000259" key="6">
    <source>
        <dbReference type="Pfam" id="PF00005"/>
    </source>
</evidence>
<evidence type="ECO:0000256" key="1">
    <source>
        <dbReference type="ARBA" id="ARBA00004202"/>
    </source>
</evidence>
<feature type="domain" description="ABC transporter" evidence="6">
    <location>
        <begin position="21"/>
        <end position="77"/>
    </location>
</feature>
<dbReference type="InterPro" id="IPR027417">
    <property type="entry name" value="P-loop_NTPase"/>
</dbReference>
<dbReference type="InterPro" id="IPR003439">
    <property type="entry name" value="ABC_transporter-like_ATP-bd"/>
</dbReference>
<comment type="similarity">
    <text evidence="2">Belongs to the ABC transporter superfamily.</text>
</comment>
<evidence type="ECO:0000256" key="5">
    <source>
        <dbReference type="ARBA" id="ARBA00023136"/>
    </source>
</evidence>
<comment type="caution">
    <text evidence="7">The sequence shown here is derived from an EMBL/GenBank/DDBJ whole genome shotgun (WGS) entry which is preliminary data.</text>
</comment>
<evidence type="ECO:0000313" key="8">
    <source>
        <dbReference type="Proteomes" id="UP000005388"/>
    </source>
</evidence>
<dbReference type="Proteomes" id="UP000005388">
    <property type="component" value="Unassembled WGS sequence"/>
</dbReference>
<dbReference type="Pfam" id="PF00005">
    <property type="entry name" value="ABC_tran"/>
    <property type="match status" value="1"/>
</dbReference>
<evidence type="ECO:0000256" key="4">
    <source>
        <dbReference type="ARBA" id="ARBA00022475"/>
    </source>
</evidence>
<dbReference type="AlphaFoldDB" id="G5KD73"/>
<dbReference type="STRING" id="764291.STRUR_0593"/>
<evidence type="ECO:0000256" key="2">
    <source>
        <dbReference type="ARBA" id="ARBA00005417"/>
    </source>
</evidence>
<dbReference type="GO" id="GO:0005524">
    <property type="term" value="F:ATP binding"/>
    <property type="evidence" value="ECO:0007669"/>
    <property type="project" value="InterPro"/>
</dbReference>
<proteinExistence type="inferred from homology"/>
<evidence type="ECO:0000313" key="7">
    <source>
        <dbReference type="EMBL" id="EHJ57064.1"/>
    </source>
</evidence>
<keyword evidence="5" id="KW-0472">Membrane</keyword>
<protein>
    <recommendedName>
        <fullName evidence="6">ABC transporter domain-containing protein</fullName>
    </recommendedName>
</protein>
<evidence type="ECO:0000256" key="3">
    <source>
        <dbReference type="ARBA" id="ARBA00022448"/>
    </source>
</evidence>
<keyword evidence="3" id="KW-0813">Transport</keyword>
<dbReference type="InterPro" id="IPR050086">
    <property type="entry name" value="MetN_ABC_transporter-like"/>
</dbReference>
<keyword evidence="4" id="KW-1003">Cell membrane</keyword>
<dbReference type="Gene3D" id="3.40.50.300">
    <property type="entry name" value="P-loop containing nucleotide triphosphate hydrolases"/>
    <property type="match status" value="1"/>
</dbReference>
<dbReference type="eggNOG" id="COG1126">
    <property type="taxonomic scope" value="Bacteria"/>
</dbReference>
<organism evidence="7 8">
    <name type="scientific">Streptococcus urinalis 2285-97</name>
    <dbReference type="NCBI Taxonomy" id="764291"/>
    <lineage>
        <taxon>Bacteria</taxon>
        <taxon>Bacillati</taxon>
        <taxon>Bacillota</taxon>
        <taxon>Bacilli</taxon>
        <taxon>Lactobacillales</taxon>
        <taxon>Streptococcaceae</taxon>
        <taxon>Streptococcus</taxon>
    </lineage>
</organism>
<dbReference type="PANTHER" id="PTHR43166">
    <property type="entry name" value="AMINO ACID IMPORT ATP-BINDING PROTEIN"/>
    <property type="match status" value="1"/>
</dbReference>
<reference evidence="7 8" key="1">
    <citation type="journal article" date="2014" name="Int. J. Syst. Evol. Microbiol.">
        <title>Phylogenomics and the dynamic genome evolution of the genus Streptococcus.</title>
        <authorList>
            <consortium name="The Broad Institute Genome Sequencing Platform"/>
            <person name="Richards V.P."/>
            <person name="Palmer S.R."/>
            <person name="Pavinski Bitar P.D."/>
            <person name="Qin X."/>
            <person name="Weinstock G.M."/>
            <person name="Highlander S.K."/>
            <person name="Town C.D."/>
            <person name="Burne R.A."/>
            <person name="Stanhope M.J."/>
        </authorList>
    </citation>
    <scope>NUCLEOTIDE SEQUENCE [LARGE SCALE GENOMIC DNA]</scope>
    <source>
        <strain evidence="7 8">2285-97</strain>
    </source>
</reference>
<dbReference type="GO" id="GO:0016887">
    <property type="term" value="F:ATP hydrolysis activity"/>
    <property type="evidence" value="ECO:0007669"/>
    <property type="project" value="InterPro"/>
</dbReference>